<dbReference type="GO" id="GO:0047437">
    <property type="term" value="F:4-oxalocrotonate decarboxylase activity"/>
    <property type="evidence" value="ECO:0007669"/>
    <property type="project" value="UniProtKB-EC"/>
</dbReference>
<reference evidence="3 4" key="1">
    <citation type="submission" date="2019-04" db="EMBL/GenBank/DDBJ databases">
        <title>Corynebacterium endometrii sp. nov., isolated from the uterus of a cow with endometritis.</title>
        <authorList>
            <person name="Ballas P."/>
            <person name="Ruckert C."/>
            <person name="Wagener K."/>
            <person name="Drillich M."/>
            <person name="Kaempfer P."/>
            <person name="Busse H.-J."/>
            <person name="Ehling-Schulz M."/>
        </authorList>
    </citation>
    <scope>NUCLEOTIDE SEQUENCE [LARGE SCALE GENOMIC DNA]</scope>
    <source>
        <strain evidence="3 4">LMM-1653</strain>
    </source>
</reference>
<protein>
    <submittedName>
        <fullName evidence="3">4-oxalocrotonate decarboxylase</fullName>
        <ecNumber evidence="3">4.1.1.77</ecNumber>
    </submittedName>
</protein>
<sequence length="258" mass="27999">MDLNAIAHTLDEAQAQARETEQLDAELHIDQAYEIQSKILAARTERGENYIGPKLGFTSKAKMEQMGVDNIIVGFLTDSMHHAAGEPLSLEGLIHPRIEPELVFKIGQEITPTEGEGAEELATRLREATTHVAAGMEVIDSRYKNFKFSLADVVADNTSAAKFIVGDWQEFPREVAGLDVKFLIDGEEVGSATTDAILGNPLEAFNQLAEMILKYGFEVPAGAIILAGSVTAAQWLKPGQNIEAHIEGFEPLQVTIAG</sequence>
<feature type="domain" description="Fumarylacetoacetase-like C-terminal" evidence="2">
    <location>
        <begin position="78"/>
        <end position="256"/>
    </location>
</feature>
<dbReference type="Proteomes" id="UP000296352">
    <property type="component" value="Chromosome"/>
</dbReference>
<dbReference type="PANTHER" id="PTHR30143:SF0">
    <property type="entry name" value="2-KETO-4-PENTENOATE HYDRATASE"/>
    <property type="match status" value="1"/>
</dbReference>
<dbReference type="GO" id="GO:0005737">
    <property type="term" value="C:cytoplasm"/>
    <property type="evidence" value="ECO:0007669"/>
    <property type="project" value="TreeGrafter"/>
</dbReference>
<gene>
    <name evidence="3" type="primary">amnE</name>
    <name evidence="3" type="ORF">CENDO_03490</name>
</gene>
<dbReference type="EC" id="4.1.1.77" evidence="3"/>
<keyword evidence="4" id="KW-1185">Reference proteome</keyword>
<dbReference type="GO" id="GO:0008684">
    <property type="term" value="F:2-oxopent-4-enoate hydratase activity"/>
    <property type="evidence" value="ECO:0007669"/>
    <property type="project" value="TreeGrafter"/>
</dbReference>
<accession>A0A4P7QEB4</accession>
<dbReference type="SUPFAM" id="SSF56529">
    <property type="entry name" value="FAH"/>
    <property type="match status" value="1"/>
</dbReference>
<dbReference type="Gene3D" id="3.90.850.10">
    <property type="entry name" value="Fumarylacetoacetase-like, C-terminal domain"/>
    <property type="match status" value="1"/>
</dbReference>
<proteinExistence type="predicted"/>
<dbReference type="OrthoDB" id="9792137at2"/>
<dbReference type="Pfam" id="PF01557">
    <property type="entry name" value="FAA_hydrolase"/>
    <property type="match status" value="1"/>
</dbReference>
<dbReference type="RefSeq" id="WP_136140793.1">
    <property type="nucleotide sequence ID" value="NZ_CP039247.1"/>
</dbReference>
<name>A0A4P7QEB4_9CORY</name>
<evidence type="ECO:0000313" key="4">
    <source>
        <dbReference type="Proteomes" id="UP000296352"/>
    </source>
</evidence>
<evidence type="ECO:0000256" key="1">
    <source>
        <dbReference type="ARBA" id="ARBA00023239"/>
    </source>
</evidence>
<dbReference type="PANTHER" id="PTHR30143">
    <property type="entry name" value="ACID HYDRATASE"/>
    <property type="match status" value="1"/>
</dbReference>
<dbReference type="InterPro" id="IPR011234">
    <property type="entry name" value="Fumarylacetoacetase-like_C"/>
</dbReference>
<evidence type="ECO:0000259" key="2">
    <source>
        <dbReference type="Pfam" id="PF01557"/>
    </source>
</evidence>
<evidence type="ECO:0000313" key="3">
    <source>
        <dbReference type="EMBL" id="QCB27992.1"/>
    </source>
</evidence>
<dbReference type="InterPro" id="IPR050772">
    <property type="entry name" value="Hydratase-Decarb/MhpD_sf"/>
</dbReference>
<dbReference type="EMBL" id="CP039247">
    <property type="protein sequence ID" value="QCB27992.1"/>
    <property type="molecule type" value="Genomic_DNA"/>
</dbReference>
<organism evidence="3 4">
    <name type="scientific">Corynebacterium endometrii</name>
    <dbReference type="NCBI Taxonomy" id="2488819"/>
    <lineage>
        <taxon>Bacteria</taxon>
        <taxon>Bacillati</taxon>
        <taxon>Actinomycetota</taxon>
        <taxon>Actinomycetes</taxon>
        <taxon>Mycobacteriales</taxon>
        <taxon>Corynebacteriaceae</taxon>
        <taxon>Corynebacterium</taxon>
    </lineage>
</organism>
<dbReference type="AlphaFoldDB" id="A0A4P7QEB4"/>
<dbReference type="KEGG" id="cee:CENDO_03490"/>
<dbReference type="InterPro" id="IPR036663">
    <property type="entry name" value="Fumarylacetoacetase_C_sf"/>
</dbReference>
<keyword evidence="1 3" id="KW-0456">Lyase</keyword>